<accession>A0A9X1Y486</accession>
<dbReference type="Proteomes" id="UP001139516">
    <property type="component" value="Unassembled WGS sequence"/>
</dbReference>
<dbReference type="PROSITE" id="PS51257">
    <property type="entry name" value="PROKAR_LIPOPROTEIN"/>
    <property type="match status" value="1"/>
</dbReference>
<proteinExistence type="predicted"/>
<keyword evidence="1" id="KW-0472">Membrane</keyword>
<comment type="caution">
    <text evidence="4">The sequence shown here is derived from an EMBL/GenBank/DDBJ whole genome shotgun (WGS) entry which is preliminary data.</text>
</comment>
<dbReference type="SUPFAM" id="SSF103088">
    <property type="entry name" value="OmpA-like"/>
    <property type="match status" value="1"/>
</dbReference>
<dbReference type="PROSITE" id="PS51318">
    <property type="entry name" value="TAT"/>
    <property type="match status" value="1"/>
</dbReference>
<protein>
    <submittedName>
        <fullName evidence="4">OmpA family protein</fullName>
    </submittedName>
</protein>
<dbReference type="Pfam" id="PF00691">
    <property type="entry name" value="OmpA"/>
    <property type="match status" value="1"/>
</dbReference>
<dbReference type="PANTHER" id="PTHR30329">
    <property type="entry name" value="STATOR ELEMENT OF FLAGELLAR MOTOR COMPLEX"/>
    <property type="match status" value="1"/>
</dbReference>
<name>A0A9X1Y486_9PROT</name>
<dbReference type="Gene3D" id="3.30.1330.60">
    <property type="entry name" value="OmpA-like domain"/>
    <property type="match status" value="1"/>
</dbReference>
<feature type="domain" description="OmpA-like" evidence="3">
    <location>
        <begin position="33"/>
        <end position="142"/>
    </location>
</feature>
<feature type="signal peptide" evidence="2">
    <location>
        <begin position="1"/>
        <end position="23"/>
    </location>
</feature>
<dbReference type="InterPro" id="IPR036737">
    <property type="entry name" value="OmpA-like_sf"/>
</dbReference>
<reference evidence="4" key="1">
    <citation type="submission" date="2022-04" db="EMBL/GenBank/DDBJ databases">
        <title>Roseomonas acroporae sp. nov., isolated from coral Acropora digitifera.</title>
        <authorList>
            <person name="Sun H."/>
        </authorList>
    </citation>
    <scope>NUCLEOTIDE SEQUENCE</scope>
    <source>
        <strain evidence="4">NAR14</strain>
    </source>
</reference>
<keyword evidence="2" id="KW-0732">Signal</keyword>
<dbReference type="InterPro" id="IPR006665">
    <property type="entry name" value="OmpA-like"/>
</dbReference>
<dbReference type="AlphaFoldDB" id="A0A9X1Y486"/>
<dbReference type="InterPro" id="IPR006311">
    <property type="entry name" value="TAT_signal"/>
</dbReference>
<dbReference type="GO" id="GO:0016020">
    <property type="term" value="C:membrane"/>
    <property type="evidence" value="ECO:0007669"/>
    <property type="project" value="UniProtKB-UniRule"/>
</dbReference>
<evidence type="ECO:0000313" key="5">
    <source>
        <dbReference type="Proteomes" id="UP001139516"/>
    </source>
</evidence>
<dbReference type="RefSeq" id="WP_248665387.1">
    <property type="nucleotide sequence ID" value="NZ_JALPRX010000008.1"/>
</dbReference>
<evidence type="ECO:0000259" key="3">
    <source>
        <dbReference type="PROSITE" id="PS51123"/>
    </source>
</evidence>
<feature type="chain" id="PRO_5040753693" evidence="2">
    <location>
        <begin position="24"/>
        <end position="142"/>
    </location>
</feature>
<sequence length="142" mass="14697">MTPLARRVALRAVLLAPAAAAVAASLAGCAAQPAPAGQTPLPVVFFTEDSAALNDAALGVIREAAASAAANPQSAVYVLGFADPDGGRAFNRALSEARAQNVANQLRQEGVAPARIRVRARGPVPFEMFPLESRRVEIRIGE</sequence>
<organism evidence="4 5">
    <name type="scientific">Roseomonas acroporae</name>
    <dbReference type="NCBI Taxonomy" id="2937791"/>
    <lineage>
        <taxon>Bacteria</taxon>
        <taxon>Pseudomonadati</taxon>
        <taxon>Pseudomonadota</taxon>
        <taxon>Alphaproteobacteria</taxon>
        <taxon>Acetobacterales</taxon>
        <taxon>Roseomonadaceae</taxon>
        <taxon>Roseomonas</taxon>
    </lineage>
</organism>
<dbReference type="PROSITE" id="PS51123">
    <property type="entry name" value="OMPA_2"/>
    <property type="match status" value="1"/>
</dbReference>
<keyword evidence="5" id="KW-1185">Reference proteome</keyword>
<dbReference type="EMBL" id="JALPRX010000008">
    <property type="protein sequence ID" value="MCK8783261.1"/>
    <property type="molecule type" value="Genomic_DNA"/>
</dbReference>
<gene>
    <name evidence="4" type="ORF">M0638_02555</name>
</gene>
<evidence type="ECO:0000256" key="1">
    <source>
        <dbReference type="PROSITE-ProRule" id="PRU00473"/>
    </source>
</evidence>
<dbReference type="PANTHER" id="PTHR30329:SF21">
    <property type="entry name" value="LIPOPROTEIN YIAD-RELATED"/>
    <property type="match status" value="1"/>
</dbReference>
<dbReference type="InterPro" id="IPR050330">
    <property type="entry name" value="Bact_OuterMem_StrucFunc"/>
</dbReference>
<evidence type="ECO:0000313" key="4">
    <source>
        <dbReference type="EMBL" id="MCK8783261.1"/>
    </source>
</evidence>
<evidence type="ECO:0000256" key="2">
    <source>
        <dbReference type="SAM" id="SignalP"/>
    </source>
</evidence>
<dbReference type="CDD" id="cd07185">
    <property type="entry name" value="OmpA_C-like"/>
    <property type="match status" value="1"/>
</dbReference>